<dbReference type="PANTHER" id="PTHR10381">
    <property type="entry name" value="ATP-DEPENDENT CLP PROTEASE PROTEOLYTIC SUBUNIT"/>
    <property type="match status" value="1"/>
</dbReference>
<dbReference type="CDD" id="cd07016">
    <property type="entry name" value="S14_ClpP_1"/>
    <property type="match status" value="1"/>
</dbReference>
<dbReference type="Gene3D" id="3.90.226.10">
    <property type="entry name" value="2-enoyl-CoA Hydratase, Chain A, domain 1"/>
    <property type="match status" value="1"/>
</dbReference>
<dbReference type="InterPro" id="IPR001907">
    <property type="entry name" value="ClpP"/>
</dbReference>
<sequence length="229" mass="25022">MILKMNGEIVSDDVKRAVNYLKARGYPILDDYFAPMDLQDAIQKLPRGDRLEIKINSCGGDVLAGQEIYTMLFRRNDVDIEVESLAASAASVIAMAGPSSISPVGMIMIHNVSTFGAGGDHKELEKMADVLRQYDEALAGAYSAKTGKSKAEILALMDEESWLPAEKAVELGLIDKVLDQPEIPLVAGVGAIGQYDDILKQAAAMMREDEVREREKSEILKDLDQFGSK</sequence>
<proteinExistence type="inferred from homology"/>
<keyword evidence="4" id="KW-0645">Protease</keyword>
<evidence type="ECO:0000256" key="1">
    <source>
        <dbReference type="ARBA" id="ARBA00007039"/>
    </source>
</evidence>
<evidence type="ECO:0000313" key="4">
    <source>
        <dbReference type="EMBL" id="DAF45787.1"/>
    </source>
</evidence>
<dbReference type="InterPro" id="IPR029045">
    <property type="entry name" value="ClpP/crotonase-like_dom_sf"/>
</dbReference>
<dbReference type="GO" id="GO:0009368">
    <property type="term" value="C:endopeptidase Clp complex"/>
    <property type="evidence" value="ECO:0007669"/>
    <property type="project" value="TreeGrafter"/>
</dbReference>
<dbReference type="GO" id="GO:0006515">
    <property type="term" value="P:protein quality control for misfolded or incompletely synthesized proteins"/>
    <property type="evidence" value="ECO:0007669"/>
    <property type="project" value="TreeGrafter"/>
</dbReference>
<dbReference type="InterPro" id="IPR023562">
    <property type="entry name" value="ClpP/TepA"/>
</dbReference>
<evidence type="ECO:0000256" key="2">
    <source>
        <dbReference type="ARBA" id="ARBA00022490"/>
    </source>
</evidence>
<reference evidence="4" key="1">
    <citation type="journal article" date="2021" name="Proc. Natl. Acad. Sci. U.S.A.">
        <title>A Catalog of Tens of Thousands of Viruses from Human Metagenomes Reveals Hidden Associations with Chronic Diseases.</title>
        <authorList>
            <person name="Tisza M.J."/>
            <person name="Buck C.B."/>
        </authorList>
    </citation>
    <scope>NUCLEOTIDE SEQUENCE</scope>
    <source>
        <strain evidence="4">CtmP938</strain>
    </source>
</reference>
<organism evidence="4">
    <name type="scientific">Siphoviridae sp. ctmP938</name>
    <dbReference type="NCBI Taxonomy" id="2827933"/>
    <lineage>
        <taxon>Viruses</taxon>
        <taxon>Duplodnaviria</taxon>
        <taxon>Heunggongvirae</taxon>
        <taxon>Uroviricota</taxon>
        <taxon>Caudoviricetes</taxon>
    </lineage>
</organism>
<dbReference type="GO" id="GO:0004252">
    <property type="term" value="F:serine-type endopeptidase activity"/>
    <property type="evidence" value="ECO:0007669"/>
    <property type="project" value="InterPro"/>
</dbReference>
<evidence type="ECO:0000256" key="3">
    <source>
        <dbReference type="ARBA" id="ARBA00022801"/>
    </source>
</evidence>
<dbReference type="Pfam" id="PF00574">
    <property type="entry name" value="CLP_protease"/>
    <property type="match status" value="1"/>
</dbReference>
<dbReference type="EMBL" id="BK032519">
    <property type="protein sequence ID" value="DAF45787.1"/>
    <property type="molecule type" value="Genomic_DNA"/>
</dbReference>
<keyword evidence="3" id="KW-0378">Hydrolase</keyword>
<name>A0A8S5S4P7_9CAUD</name>
<dbReference type="SUPFAM" id="SSF52096">
    <property type="entry name" value="ClpP/crotonase"/>
    <property type="match status" value="1"/>
</dbReference>
<protein>
    <submittedName>
        <fullName evidence="4">ATP dependent Clp protease</fullName>
    </submittedName>
</protein>
<dbReference type="PRINTS" id="PR00127">
    <property type="entry name" value="CLPPROTEASEP"/>
</dbReference>
<keyword evidence="2" id="KW-0963">Cytoplasm</keyword>
<dbReference type="GO" id="GO:0051117">
    <property type="term" value="F:ATPase binding"/>
    <property type="evidence" value="ECO:0007669"/>
    <property type="project" value="TreeGrafter"/>
</dbReference>
<dbReference type="PANTHER" id="PTHR10381:SF70">
    <property type="entry name" value="ATP-DEPENDENT CLP PROTEASE PROTEOLYTIC SUBUNIT"/>
    <property type="match status" value="1"/>
</dbReference>
<accession>A0A8S5S4P7</accession>
<comment type="similarity">
    <text evidence="1">Belongs to the peptidase S14 family.</text>
</comment>
<dbReference type="GO" id="GO:0004176">
    <property type="term" value="F:ATP-dependent peptidase activity"/>
    <property type="evidence" value="ECO:0007669"/>
    <property type="project" value="InterPro"/>
</dbReference>
<dbReference type="NCBIfam" id="NF045542">
    <property type="entry name" value="Clp_rel_HeadMat"/>
    <property type="match status" value="1"/>
</dbReference>